<keyword evidence="13" id="KW-1185">Reference proteome</keyword>
<feature type="compositionally biased region" description="Polar residues" evidence="11">
    <location>
        <begin position="40"/>
        <end position="50"/>
    </location>
</feature>
<evidence type="ECO:0000313" key="12">
    <source>
        <dbReference type="EMBL" id="GAQ86906.1"/>
    </source>
</evidence>
<dbReference type="PROSITE" id="PS00102">
    <property type="entry name" value="PHOSPHORYLASE"/>
    <property type="match status" value="1"/>
</dbReference>
<organism evidence="12 13">
    <name type="scientific">Klebsormidium nitens</name>
    <name type="common">Green alga</name>
    <name type="synonym">Ulothrix nitens</name>
    <dbReference type="NCBI Taxonomy" id="105231"/>
    <lineage>
        <taxon>Eukaryota</taxon>
        <taxon>Viridiplantae</taxon>
        <taxon>Streptophyta</taxon>
        <taxon>Klebsormidiophyceae</taxon>
        <taxon>Klebsormidiales</taxon>
        <taxon>Klebsormidiaceae</taxon>
        <taxon>Klebsormidium</taxon>
    </lineage>
</organism>
<dbReference type="EC" id="2.4.1.1" evidence="10"/>
<dbReference type="FunFam" id="3.40.50.2000:FF:000002">
    <property type="entry name" value="Alpha-1,4 glucan phosphorylase"/>
    <property type="match status" value="1"/>
</dbReference>
<dbReference type="GO" id="GO:0005980">
    <property type="term" value="P:glycogen catabolic process"/>
    <property type="evidence" value="ECO:0000318"/>
    <property type="project" value="GO_Central"/>
</dbReference>
<evidence type="ECO:0000256" key="1">
    <source>
        <dbReference type="ARBA" id="ARBA00001275"/>
    </source>
</evidence>
<feature type="modified residue" description="N6-(pyridoxal phosphate)lysine" evidence="9">
    <location>
        <position position="778"/>
    </location>
</feature>
<dbReference type="STRING" id="105231.A0A1Y1IDX5"/>
<keyword evidence="4" id="KW-0021">Allosteric enzyme</keyword>
<comment type="function">
    <text evidence="10">Allosteric enzyme that catalyzes the rate-limiting step in glycogen catabolism, the phosphorolytic cleavage of glycogen to produce glucose-1-phosphate, and plays a central role in maintaining cellular and organismal glucose homeostasis.</text>
</comment>
<dbReference type="InterPro" id="IPR035090">
    <property type="entry name" value="Pyridoxal_P_attach_site"/>
</dbReference>
<comment type="cofactor">
    <cofactor evidence="2 10">
        <name>pyridoxal 5'-phosphate</name>
        <dbReference type="ChEBI" id="CHEBI:597326"/>
    </cofactor>
</comment>
<dbReference type="EMBL" id="DF237268">
    <property type="protein sequence ID" value="GAQ86906.1"/>
    <property type="molecule type" value="Genomic_DNA"/>
</dbReference>
<dbReference type="OrthoDB" id="9215500at2759"/>
<keyword evidence="5 10" id="KW-0328">Glycosyltransferase</keyword>
<dbReference type="InterPro" id="IPR000811">
    <property type="entry name" value="Glyco_trans_35"/>
</dbReference>
<sequence length="929" mass="104461">MSSNGHASPSAPVKKVSLSFNNNELGGGARRSFSREGSFLGNSNATSAAESSFIPISPSPFSKQAEIIRGGRKSPEPFTYPETKPTYPEAKPPAPAEDEPLELHVEERKRQHALAQEHLKVEPVEASVLRHVQYTLARRHQPLTAPDLYLATALSVRERLIERWTDTQSYYTTKDPKRVCYLSLEYLVGRCLQNTIHNLGVENEYTRGIAALGYELEDLAAEEHDPALGNGGLGRLASCFLDSMATLNYPAWGYGLRYRYGMFEQRIERGQQREVPDYWLQGHTNPWEVQRLDISYPVRFYGHVHAVRQGCNLRYQWEGGEIVKAQAFDSPIPGYRTRNTNTMRLWSSCAWDEFDLNAFNAGQLAAASEARVRAESISAVLYPNDHTDAGKELRLKQQFFFVSATLQDVVRRLKRSRRPLAELPDKVAIQLNDTHPTIAIPELMRIMLDVEGLEWAEAWSISTRTFAYTNHTILPEALERWPVPLLERLLPRHMQIIYEINHRHLQEVEARWPHDTERLSALSIIEESFPKMVRMAVLAIVGSHSVNGVAEIHTGLVRTRLFPQLADMWPERFNNKTNGVTPRRWLLLANPSLAALLTKWLGGQGWVTDIERLRILKAHAANPDLQQEWAASKRVNKLRLADYIQRHCGVEVSADALFDVHVKRIHEYKRQLLNILSIVHRYNVIKAASPEERAHMVPHVKVFAGKAAAGYYLAKRVIHLINSVAAVVNGDPDVGPLLKVVFLANYNVSLAEVIIPASDISQHISTAGMEASGTSNMKFALNGGLILGTMDGANIEIADAIGRHNMFVFGAAAEDTDGLRREMAYQPPPTDERLQQVYSCIEAGAFGPASDFRAILDSLQHGNDFYLLAHDFPSYLEAQAEVDRVFVNKADWIHRSIVSASCMGRFSSDRTISEYAANIWHLEAVPCPE</sequence>
<evidence type="ECO:0000256" key="9">
    <source>
        <dbReference type="PIRSR" id="PIRSR000460-1"/>
    </source>
</evidence>
<evidence type="ECO:0000256" key="5">
    <source>
        <dbReference type="ARBA" id="ARBA00022676"/>
    </source>
</evidence>
<dbReference type="Pfam" id="PF00343">
    <property type="entry name" value="Phosphorylase"/>
    <property type="match status" value="1"/>
</dbReference>
<protein>
    <recommendedName>
        <fullName evidence="10">Alpha-1,4 glucan phosphorylase</fullName>
        <ecNumber evidence="10">2.4.1.1</ecNumber>
    </recommendedName>
</protein>
<evidence type="ECO:0000256" key="8">
    <source>
        <dbReference type="ARBA" id="ARBA00023277"/>
    </source>
</evidence>
<dbReference type="InterPro" id="IPR011833">
    <property type="entry name" value="Glycg_phsphrylas"/>
</dbReference>
<evidence type="ECO:0000256" key="10">
    <source>
        <dbReference type="RuleBase" id="RU000587"/>
    </source>
</evidence>
<evidence type="ECO:0000256" key="6">
    <source>
        <dbReference type="ARBA" id="ARBA00022679"/>
    </source>
</evidence>
<dbReference type="GO" id="GO:0030170">
    <property type="term" value="F:pyridoxal phosphate binding"/>
    <property type="evidence" value="ECO:0000318"/>
    <property type="project" value="GO_Central"/>
</dbReference>
<feature type="compositionally biased region" description="Low complexity" evidence="11">
    <location>
        <begin position="51"/>
        <end position="62"/>
    </location>
</feature>
<dbReference type="GO" id="GO:0008184">
    <property type="term" value="F:glycogen phosphorylase activity"/>
    <property type="evidence" value="ECO:0000318"/>
    <property type="project" value="GO_Central"/>
</dbReference>
<accession>A0A1Y1IDX5</accession>
<evidence type="ECO:0000256" key="11">
    <source>
        <dbReference type="SAM" id="MobiDB-lite"/>
    </source>
</evidence>
<dbReference type="PANTHER" id="PTHR11468:SF3">
    <property type="entry name" value="GLYCOGEN PHOSPHORYLASE, LIVER FORM"/>
    <property type="match status" value="1"/>
</dbReference>
<comment type="catalytic activity">
    <reaction evidence="1 10">
        <text>[(1-&gt;4)-alpha-D-glucosyl](n) + phosphate = [(1-&gt;4)-alpha-D-glucosyl](n-1) + alpha-D-glucose 1-phosphate</text>
        <dbReference type="Rhea" id="RHEA:41732"/>
        <dbReference type="Rhea" id="RHEA-COMP:9584"/>
        <dbReference type="Rhea" id="RHEA-COMP:9586"/>
        <dbReference type="ChEBI" id="CHEBI:15444"/>
        <dbReference type="ChEBI" id="CHEBI:43474"/>
        <dbReference type="ChEBI" id="CHEBI:58601"/>
        <dbReference type="EC" id="2.4.1.1"/>
    </reaction>
</comment>
<gene>
    <name evidence="12" type="ORF">KFL_003190170</name>
</gene>
<dbReference type="Gene3D" id="3.40.50.2000">
    <property type="entry name" value="Glycogen Phosphorylase B"/>
    <property type="match status" value="2"/>
</dbReference>
<dbReference type="FunFam" id="3.40.50.2000:FF:000003">
    <property type="entry name" value="Alpha-1,4 glucan phosphorylase"/>
    <property type="match status" value="1"/>
</dbReference>
<comment type="similarity">
    <text evidence="3 10">Belongs to the glycogen phosphorylase family.</text>
</comment>
<dbReference type="OMA" id="CESITSV"/>
<dbReference type="NCBIfam" id="TIGR02093">
    <property type="entry name" value="P_ylase"/>
    <property type="match status" value="1"/>
</dbReference>
<dbReference type="SUPFAM" id="SSF53756">
    <property type="entry name" value="UDP-Glycosyltransferase/glycogen phosphorylase"/>
    <property type="match status" value="1"/>
</dbReference>
<keyword evidence="8 10" id="KW-0119">Carbohydrate metabolism</keyword>
<feature type="region of interest" description="Disordered" evidence="11">
    <location>
        <begin position="1"/>
        <end position="98"/>
    </location>
</feature>
<reference evidence="12 13" key="1">
    <citation type="journal article" date="2014" name="Nat. Commun.">
        <title>Klebsormidium flaccidum genome reveals primary factors for plant terrestrial adaptation.</title>
        <authorList>
            <person name="Hori K."/>
            <person name="Maruyama F."/>
            <person name="Fujisawa T."/>
            <person name="Togashi T."/>
            <person name="Yamamoto N."/>
            <person name="Seo M."/>
            <person name="Sato S."/>
            <person name="Yamada T."/>
            <person name="Mori H."/>
            <person name="Tajima N."/>
            <person name="Moriyama T."/>
            <person name="Ikeuchi M."/>
            <person name="Watanabe M."/>
            <person name="Wada H."/>
            <person name="Kobayashi K."/>
            <person name="Saito M."/>
            <person name="Masuda T."/>
            <person name="Sasaki-Sekimoto Y."/>
            <person name="Mashiguchi K."/>
            <person name="Awai K."/>
            <person name="Shimojima M."/>
            <person name="Masuda S."/>
            <person name="Iwai M."/>
            <person name="Nobusawa T."/>
            <person name="Narise T."/>
            <person name="Kondo S."/>
            <person name="Saito H."/>
            <person name="Sato R."/>
            <person name="Murakawa M."/>
            <person name="Ihara Y."/>
            <person name="Oshima-Yamada Y."/>
            <person name="Ohtaka K."/>
            <person name="Satoh M."/>
            <person name="Sonobe K."/>
            <person name="Ishii M."/>
            <person name="Ohtani R."/>
            <person name="Kanamori-Sato M."/>
            <person name="Honoki R."/>
            <person name="Miyazaki D."/>
            <person name="Mochizuki H."/>
            <person name="Umetsu J."/>
            <person name="Higashi K."/>
            <person name="Shibata D."/>
            <person name="Kamiya Y."/>
            <person name="Sato N."/>
            <person name="Nakamura Y."/>
            <person name="Tabata S."/>
            <person name="Ida S."/>
            <person name="Kurokawa K."/>
            <person name="Ohta H."/>
        </authorList>
    </citation>
    <scope>NUCLEOTIDE SEQUENCE [LARGE SCALE GENOMIC DNA]</scope>
    <source>
        <strain evidence="12 13">NIES-2285</strain>
    </source>
</reference>
<dbReference type="GO" id="GO:0005737">
    <property type="term" value="C:cytoplasm"/>
    <property type="evidence" value="ECO:0000318"/>
    <property type="project" value="GO_Central"/>
</dbReference>
<evidence type="ECO:0000256" key="7">
    <source>
        <dbReference type="ARBA" id="ARBA00022898"/>
    </source>
</evidence>
<dbReference type="PIRSF" id="PIRSF000460">
    <property type="entry name" value="Pprylas_GlgP"/>
    <property type="match status" value="1"/>
</dbReference>
<evidence type="ECO:0000256" key="3">
    <source>
        <dbReference type="ARBA" id="ARBA00006047"/>
    </source>
</evidence>
<keyword evidence="7 9" id="KW-0663">Pyridoxal phosphate</keyword>
<keyword evidence="6 10" id="KW-0808">Transferase</keyword>
<dbReference type="CDD" id="cd04300">
    <property type="entry name" value="GT35_Glycogen_Phosphorylase"/>
    <property type="match status" value="1"/>
</dbReference>
<evidence type="ECO:0000256" key="4">
    <source>
        <dbReference type="ARBA" id="ARBA00022533"/>
    </source>
</evidence>
<name>A0A1Y1IDX5_KLENI</name>
<dbReference type="Proteomes" id="UP000054558">
    <property type="component" value="Unassembled WGS sequence"/>
</dbReference>
<evidence type="ECO:0000313" key="13">
    <source>
        <dbReference type="Proteomes" id="UP000054558"/>
    </source>
</evidence>
<proteinExistence type="inferred from homology"/>
<dbReference type="AlphaFoldDB" id="A0A1Y1IDX5"/>
<dbReference type="PANTHER" id="PTHR11468">
    <property type="entry name" value="GLYCOGEN PHOSPHORYLASE"/>
    <property type="match status" value="1"/>
</dbReference>
<evidence type="ECO:0000256" key="2">
    <source>
        <dbReference type="ARBA" id="ARBA00001933"/>
    </source>
</evidence>